<keyword evidence="4" id="KW-1185">Reference proteome</keyword>
<dbReference type="InterPro" id="IPR013974">
    <property type="entry name" value="SAF"/>
</dbReference>
<dbReference type="Pfam" id="PF08666">
    <property type="entry name" value="SAF"/>
    <property type="match status" value="1"/>
</dbReference>
<keyword evidence="1" id="KW-1133">Transmembrane helix</keyword>
<accession>A0A143Y4X6</accession>
<dbReference type="InterPro" id="IPR031571">
    <property type="entry name" value="RcpC_dom"/>
</dbReference>
<reference evidence="3 4" key="1">
    <citation type="submission" date="2016-02" db="EMBL/GenBank/DDBJ databases">
        <authorList>
            <person name="Wen L."/>
            <person name="He K."/>
            <person name="Yang H."/>
        </authorList>
    </citation>
    <scope>NUCLEOTIDE SEQUENCE [LARGE SCALE GENOMIC DNA]</scope>
    <source>
        <strain evidence="3">Trichococcus palustris</strain>
    </source>
</reference>
<evidence type="ECO:0000259" key="2">
    <source>
        <dbReference type="SMART" id="SM00858"/>
    </source>
</evidence>
<proteinExistence type="predicted"/>
<evidence type="ECO:0000313" key="3">
    <source>
        <dbReference type="EMBL" id="CZQ80859.1"/>
    </source>
</evidence>
<feature type="domain" description="SAF" evidence="2">
    <location>
        <begin position="41"/>
        <end position="103"/>
    </location>
</feature>
<dbReference type="OrthoDB" id="163768at2"/>
<dbReference type="STRING" id="140314.SAMN04488076_102164"/>
<dbReference type="NCBIfam" id="TIGR03177">
    <property type="entry name" value="pilus_cpaB"/>
    <property type="match status" value="1"/>
</dbReference>
<protein>
    <submittedName>
        <fullName evidence="3">Pilus assembly flp-type cpab</fullName>
    </submittedName>
</protein>
<organism evidence="3 4">
    <name type="scientific">Trichococcus palustris</name>
    <dbReference type="NCBI Taxonomy" id="140314"/>
    <lineage>
        <taxon>Bacteria</taxon>
        <taxon>Bacillati</taxon>
        <taxon>Bacillota</taxon>
        <taxon>Bacilli</taxon>
        <taxon>Lactobacillales</taxon>
        <taxon>Carnobacteriaceae</taxon>
        <taxon>Trichococcus</taxon>
    </lineage>
</organism>
<dbReference type="Pfam" id="PF16976">
    <property type="entry name" value="RcpC"/>
    <property type="match status" value="1"/>
</dbReference>
<dbReference type="EMBL" id="FJNE01000001">
    <property type="protein sequence ID" value="CZQ80859.1"/>
    <property type="molecule type" value="Genomic_DNA"/>
</dbReference>
<keyword evidence="1" id="KW-0812">Transmembrane</keyword>
<feature type="transmembrane region" description="Helical" evidence="1">
    <location>
        <begin position="7"/>
        <end position="26"/>
    </location>
</feature>
<name>A0A143Y4X6_9LACT</name>
<evidence type="ECO:0000256" key="1">
    <source>
        <dbReference type="SAM" id="Phobius"/>
    </source>
</evidence>
<dbReference type="InterPro" id="IPR017592">
    <property type="entry name" value="Pilus_assmbl_Flp-typ_CpaB"/>
</dbReference>
<dbReference type="Proteomes" id="UP000242754">
    <property type="component" value="Unassembled WGS sequence"/>
</dbReference>
<dbReference type="SMART" id="SM00858">
    <property type="entry name" value="SAF"/>
    <property type="match status" value="1"/>
</dbReference>
<gene>
    <name evidence="3" type="ORF">Tpal_127</name>
</gene>
<evidence type="ECO:0000313" key="4">
    <source>
        <dbReference type="Proteomes" id="UP000242754"/>
    </source>
</evidence>
<dbReference type="RefSeq" id="WP_087029914.1">
    <property type="nucleotide sequence ID" value="NZ_FJNE01000001.1"/>
</dbReference>
<dbReference type="AlphaFoldDB" id="A0A143Y4X6"/>
<keyword evidence="1" id="KW-0472">Membrane</keyword>
<sequence length="237" mass="25596">MKTKKRIWIITAILALITTGMVYFYLGQVEAASQENKAAMSEVVVAISTVPAHVKVTEEMLEIKKIPTEAVHADTYTSIADVVGGTTTTALIAGEQVLTDRIVTDTGDSPLAYQIPENMRAVTVPTTETSGIGGYIMPGDSVDVLVNYTPSADQKVVMTQLQNIKILEKGPYTTGTEGQQTGIPTSLTLLVTPAQAEVIAYAAVNGTFYFTLRNVVDTVKQELPNYGTANFDSWKER</sequence>
<dbReference type="Gene3D" id="3.90.1210.10">
    <property type="entry name" value="Antifreeze-like/N-acetylneuraminic acid synthase C-terminal domain"/>
    <property type="match status" value="1"/>
</dbReference>
<dbReference type="CDD" id="cd11614">
    <property type="entry name" value="SAF_CpaB_FlgA_like"/>
    <property type="match status" value="1"/>
</dbReference>